<comment type="caution">
    <text evidence="2">The sequence shown here is derived from an EMBL/GenBank/DDBJ whole genome shotgun (WGS) entry which is preliminary data.</text>
</comment>
<feature type="region of interest" description="Disordered" evidence="1">
    <location>
        <begin position="90"/>
        <end position="128"/>
    </location>
</feature>
<name>A0A813L901_POLGL</name>
<evidence type="ECO:0000313" key="3">
    <source>
        <dbReference type="Proteomes" id="UP000626109"/>
    </source>
</evidence>
<accession>A0A813L901</accession>
<dbReference type="EMBL" id="CAJNNW010033524">
    <property type="protein sequence ID" value="CAE8719352.1"/>
    <property type="molecule type" value="Genomic_DNA"/>
</dbReference>
<gene>
    <name evidence="2" type="ORF">PGLA2088_LOCUS40599</name>
</gene>
<protein>
    <submittedName>
        <fullName evidence="2">Uncharacterized protein</fullName>
    </submittedName>
</protein>
<evidence type="ECO:0000313" key="2">
    <source>
        <dbReference type="EMBL" id="CAE8719352.1"/>
    </source>
</evidence>
<proteinExistence type="predicted"/>
<reference evidence="2" key="1">
    <citation type="submission" date="2021-02" db="EMBL/GenBank/DDBJ databases">
        <authorList>
            <person name="Dougan E. K."/>
            <person name="Rhodes N."/>
            <person name="Thang M."/>
            <person name="Chan C."/>
        </authorList>
    </citation>
    <scope>NUCLEOTIDE SEQUENCE</scope>
</reference>
<feature type="compositionally biased region" description="Basic residues" evidence="1">
    <location>
        <begin position="108"/>
        <end position="128"/>
    </location>
</feature>
<dbReference type="AlphaFoldDB" id="A0A813L901"/>
<dbReference type="Proteomes" id="UP000626109">
    <property type="component" value="Unassembled WGS sequence"/>
</dbReference>
<sequence>MGSDRLCRLLRNYGYIVAASQVIFEKVENGLFVENRNGKAICKEFQIGECSATGPSNRCTKADAVHQCEKCLGVHSGSTCAHSERVQGALDQPAGKGGWGRQLPPHMKGGKGKSFGKGKGKKGYRWQY</sequence>
<organism evidence="2 3">
    <name type="scientific">Polarella glacialis</name>
    <name type="common">Dinoflagellate</name>
    <dbReference type="NCBI Taxonomy" id="89957"/>
    <lineage>
        <taxon>Eukaryota</taxon>
        <taxon>Sar</taxon>
        <taxon>Alveolata</taxon>
        <taxon>Dinophyceae</taxon>
        <taxon>Suessiales</taxon>
        <taxon>Suessiaceae</taxon>
        <taxon>Polarella</taxon>
    </lineage>
</organism>
<evidence type="ECO:0000256" key="1">
    <source>
        <dbReference type="SAM" id="MobiDB-lite"/>
    </source>
</evidence>